<evidence type="ECO:0008006" key="3">
    <source>
        <dbReference type="Google" id="ProtNLM"/>
    </source>
</evidence>
<dbReference type="SUPFAM" id="SSF53254">
    <property type="entry name" value="Phosphoglycerate mutase-like"/>
    <property type="match status" value="1"/>
</dbReference>
<name>A0A167YSB3_9FLAO</name>
<evidence type="ECO:0000313" key="1">
    <source>
        <dbReference type="EMBL" id="OAB29735.1"/>
    </source>
</evidence>
<reference evidence="1 2" key="1">
    <citation type="submission" date="2016-03" db="EMBL/GenBank/DDBJ databases">
        <title>Draft genome sequence of Flavobacterium fryxellicola DSM 16209.</title>
        <authorList>
            <person name="Shin S.-K."/>
            <person name="Yi H."/>
        </authorList>
    </citation>
    <scope>NUCLEOTIDE SEQUENCE [LARGE SCALE GENOMIC DNA]</scope>
    <source>
        <strain evidence="1 2">DSM 16209</strain>
    </source>
</reference>
<evidence type="ECO:0000313" key="2">
    <source>
        <dbReference type="Proteomes" id="UP000077164"/>
    </source>
</evidence>
<proteinExistence type="predicted"/>
<dbReference type="CDD" id="cd07067">
    <property type="entry name" value="HP_PGM_like"/>
    <property type="match status" value="1"/>
</dbReference>
<dbReference type="Pfam" id="PF00300">
    <property type="entry name" value="His_Phos_1"/>
    <property type="match status" value="1"/>
</dbReference>
<dbReference type="Gene3D" id="3.40.50.1240">
    <property type="entry name" value="Phosphoglycerate mutase-like"/>
    <property type="match status" value="1"/>
</dbReference>
<dbReference type="STRING" id="249352.SAMN05444395_10793"/>
<dbReference type="Proteomes" id="UP000077164">
    <property type="component" value="Unassembled WGS sequence"/>
</dbReference>
<accession>A0A167YSB3</accession>
<comment type="caution">
    <text evidence="1">The sequence shown here is derived from an EMBL/GenBank/DDBJ whole genome shotgun (WGS) entry which is preliminary data.</text>
</comment>
<organism evidence="1 2">
    <name type="scientific">Flavobacterium fryxellicola</name>
    <dbReference type="NCBI Taxonomy" id="249352"/>
    <lineage>
        <taxon>Bacteria</taxon>
        <taxon>Pseudomonadati</taxon>
        <taxon>Bacteroidota</taxon>
        <taxon>Flavobacteriia</taxon>
        <taxon>Flavobacteriales</taxon>
        <taxon>Flavobacteriaceae</taxon>
        <taxon>Flavobacterium</taxon>
    </lineage>
</organism>
<sequence length="184" mass="21380">MILSFPFCKYIKTAITKFFKFILMKKFLLLFTFLFLNISFGQKITTTYYFIRHAEKVDNSKNPDLSMKGMERANHWNKIFAEVDFDLVYATDFKRTVQTASPTATAKKHTIKIYDPKNIAIESFKKETLGKKILIVGHSNTIPHFVNQFINQKTYADIEDSTFGNLYIVTLIGDDISHQILKLE</sequence>
<dbReference type="EMBL" id="LVJE01000006">
    <property type="protein sequence ID" value="OAB29735.1"/>
    <property type="molecule type" value="Genomic_DNA"/>
</dbReference>
<dbReference type="AlphaFoldDB" id="A0A167YSB3"/>
<dbReference type="InterPro" id="IPR029033">
    <property type="entry name" value="His_PPase_superfam"/>
</dbReference>
<dbReference type="InterPro" id="IPR013078">
    <property type="entry name" value="His_Pase_superF_clade-1"/>
</dbReference>
<keyword evidence="2" id="KW-1185">Reference proteome</keyword>
<protein>
    <recommendedName>
        <fullName evidence="3">Phosphoglycerate mutase</fullName>
    </recommendedName>
</protein>
<gene>
    <name evidence="1" type="ORF">FBFR_03160</name>
</gene>